<dbReference type="SMART" id="SM00032">
    <property type="entry name" value="CCP"/>
    <property type="match status" value="4"/>
</dbReference>
<comment type="caution">
    <text evidence="6">Lacks conserved residue(s) required for the propagation of feature annotation.</text>
</comment>
<dbReference type="PANTHER" id="PTHR46393:SF7">
    <property type="entry name" value="COMPLEMENT C2"/>
    <property type="match status" value="1"/>
</dbReference>
<keyword evidence="1 6" id="KW-0768">Sushi</keyword>
<dbReference type="Ensembl" id="ENSCCRT00020035517.1">
    <property type="protein sequence ID" value="ENSCCRP00020032478.1"/>
    <property type="gene ID" value="ENSCCRG00020014679.1"/>
</dbReference>
<keyword evidence="5" id="KW-0325">Glycoprotein</keyword>
<dbReference type="AlphaFoldDB" id="A0A8C2DW78"/>
<evidence type="ECO:0000256" key="6">
    <source>
        <dbReference type="PROSITE-ProRule" id="PRU00302"/>
    </source>
</evidence>
<evidence type="ECO:0000313" key="10">
    <source>
        <dbReference type="Proteomes" id="UP000694701"/>
    </source>
</evidence>
<feature type="transmembrane region" description="Helical" evidence="7">
    <location>
        <begin position="366"/>
        <end position="386"/>
    </location>
</feature>
<accession>A0A8C2DW78</accession>
<keyword evidence="7" id="KW-0812">Transmembrane</keyword>
<name>A0A8C2DW78_CYPCA</name>
<dbReference type="SUPFAM" id="SSF57535">
    <property type="entry name" value="Complement control module/SCR domain"/>
    <property type="match status" value="4"/>
</dbReference>
<reference evidence="9" key="1">
    <citation type="submission" date="2025-08" db="UniProtKB">
        <authorList>
            <consortium name="Ensembl"/>
        </authorList>
    </citation>
    <scope>IDENTIFICATION</scope>
</reference>
<keyword evidence="7" id="KW-1133">Transmembrane helix</keyword>
<feature type="domain" description="Sushi" evidence="8">
    <location>
        <begin position="220"/>
        <end position="276"/>
    </location>
</feature>
<feature type="domain" description="Sushi" evidence="8">
    <location>
        <begin position="104"/>
        <end position="160"/>
    </location>
</feature>
<dbReference type="Proteomes" id="UP000694701">
    <property type="component" value="Unplaced"/>
</dbReference>
<dbReference type="InterPro" id="IPR035976">
    <property type="entry name" value="Sushi/SCR/CCP_sf"/>
</dbReference>
<dbReference type="InterPro" id="IPR000436">
    <property type="entry name" value="Sushi_SCR_CCP_dom"/>
</dbReference>
<feature type="domain" description="Sushi" evidence="8">
    <location>
        <begin position="161"/>
        <end position="219"/>
    </location>
</feature>
<keyword evidence="3" id="KW-0677">Repeat</keyword>
<feature type="disulfide bond" evidence="6">
    <location>
        <begin position="74"/>
        <end position="101"/>
    </location>
</feature>
<dbReference type="CDD" id="cd00033">
    <property type="entry name" value="CCP"/>
    <property type="match status" value="4"/>
</dbReference>
<keyword evidence="7" id="KW-0472">Membrane</keyword>
<dbReference type="Pfam" id="PF00084">
    <property type="entry name" value="Sushi"/>
    <property type="match status" value="4"/>
</dbReference>
<dbReference type="Gene3D" id="2.10.70.10">
    <property type="entry name" value="Complement Module, domain 1"/>
    <property type="match status" value="4"/>
</dbReference>
<evidence type="ECO:0000256" key="4">
    <source>
        <dbReference type="ARBA" id="ARBA00023157"/>
    </source>
</evidence>
<sequence length="413" mass="44169">MFFLSLLIKLNKSIYSFTNTHAKLTDPKLLTKIFFIVVVVAECPFPVLSGTVVLSSASILKNSFLDNSEAFVECAKGYTRDKGPTSISCVNGVWSPVELICKKIDCGQPKLLPHMTYSIPDGTLFGAYIQPRCETGYDLEGSSFRQCLVTGWSGKAECILTECEYPDPIENGKMVAPRQPVFNDVITYSCDDNYTLIGNSSITCGEYGEYSSPRPTCIAIECSVPEVRFGNRTEGNPPFFYKSEATFECWPGYSMKGLATSVCEKSGWSALPVCDEVIITPTKASTTTNIATTTDMTTASTRSHGGLGAKLFIITPTKSSTTTNKATTDTTTASTRSHGGLGANLSAGASTVGIIAASAGASTVGKIAACASAGVIIAAFVFFVVIQHLKRTGSYNTGEELRAKEELLLNQSI</sequence>
<evidence type="ECO:0000256" key="5">
    <source>
        <dbReference type="ARBA" id="ARBA00023180"/>
    </source>
</evidence>
<evidence type="ECO:0000256" key="1">
    <source>
        <dbReference type="ARBA" id="ARBA00022659"/>
    </source>
</evidence>
<evidence type="ECO:0000256" key="7">
    <source>
        <dbReference type="SAM" id="Phobius"/>
    </source>
</evidence>
<keyword evidence="2" id="KW-0732">Signal</keyword>
<feature type="disulfide bond" evidence="6">
    <location>
        <begin position="190"/>
        <end position="217"/>
    </location>
</feature>
<dbReference type="PANTHER" id="PTHR46393">
    <property type="entry name" value="SUSHI DOMAIN-CONTAINING PROTEIN"/>
    <property type="match status" value="1"/>
</dbReference>
<proteinExistence type="predicted"/>
<dbReference type="PROSITE" id="PS50923">
    <property type="entry name" value="SUSHI"/>
    <property type="match status" value="4"/>
</dbReference>
<protein>
    <recommendedName>
        <fullName evidence="8">Sushi domain-containing protein</fullName>
    </recommendedName>
</protein>
<evidence type="ECO:0000256" key="2">
    <source>
        <dbReference type="ARBA" id="ARBA00022729"/>
    </source>
</evidence>
<evidence type="ECO:0000313" key="9">
    <source>
        <dbReference type="Ensembl" id="ENSCCRP00020032478.1"/>
    </source>
</evidence>
<evidence type="ECO:0000259" key="8">
    <source>
        <dbReference type="PROSITE" id="PS50923"/>
    </source>
</evidence>
<keyword evidence="4 6" id="KW-1015">Disulfide bond</keyword>
<organism evidence="9 10">
    <name type="scientific">Cyprinus carpio</name>
    <name type="common">Common carp</name>
    <dbReference type="NCBI Taxonomy" id="7962"/>
    <lineage>
        <taxon>Eukaryota</taxon>
        <taxon>Metazoa</taxon>
        <taxon>Chordata</taxon>
        <taxon>Craniata</taxon>
        <taxon>Vertebrata</taxon>
        <taxon>Euteleostomi</taxon>
        <taxon>Actinopterygii</taxon>
        <taxon>Neopterygii</taxon>
        <taxon>Teleostei</taxon>
        <taxon>Ostariophysi</taxon>
        <taxon>Cypriniformes</taxon>
        <taxon>Cyprinidae</taxon>
        <taxon>Cyprininae</taxon>
        <taxon>Cyprinus</taxon>
    </lineage>
</organism>
<feature type="domain" description="Sushi" evidence="8">
    <location>
        <begin position="41"/>
        <end position="103"/>
    </location>
</feature>
<evidence type="ECO:0000256" key="3">
    <source>
        <dbReference type="ARBA" id="ARBA00022737"/>
    </source>
</evidence>